<gene>
    <name evidence="3" type="ORF">NCTC11647_04397</name>
</gene>
<feature type="domain" description="TraK N-terminal" evidence="1">
    <location>
        <begin position="25"/>
        <end position="118"/>
    </location>
</feature>
<dbReference type="InterPro" id="IPR014126">
    <property type="entry name" value="TraK_Ftype"/>
</dbReference>
<evidence type="ECO:0000259" key="2">
    <source>
        <dbReference type="Pfam" id="PF23536"/>
    </source>
</evidence>
<dbReference type="Pfam" id="PF23536">
    <property type="entry name" value="TraK_C"/>
    <property type="match status" value="1"/>
</dbReference>
<dbReference type="NCBIfam" id="TIGR02756">
    <property type="entry name" value="TraK_Ftype"/>
    <property type="match status" value="1"/>
</dbReference>
<feature type="domain" description="TraK C-terminal" evidence="2">
    <location>
        <begin position="126"/>
        <end position="228"/>
    </location>
</feature>
<dbReference type="InterPro" id="IPR010563">
    <property type="entry name" value="TraK_N"/>
</dbReference>
<dbReference type="EMBL" id="UATL01000008">
    <property type="protein sequence ID" value="SPY46051.1"/>
    <property type="molecule type" value="Genomic_DNA"/>
</dbReference>
<dbReference type="Pfam" id="PF06586">
    <property type="entry name" value="TraK_N"/>
    <property type="match status" value="1"/>
</dbReference>
<sequence>MKSLLLLAALLPAVAVAAPPTTIPFSNNETITLNLSSMDINRLVVQDDKITSVTCPTGFCTLPISEEGAGVDPQGAALITIDVLEPFTLYVTTQKGRSFGAFVRPLAVPAVTTLLVSTDRDTEQAAKFEHQSPYSETLARLIRHMVTDTQPDGFLKQSVTSKPSPFGLFSLQALRSYQGESLTGVVYYLKNPTTQAVTIEPDSFYQKGVYAVAFSANRIPPGGSIYLYQITGR</sequence>
<protein>
    <submittedName>
        <fullName evidence="3">Conjugal transfer protein TraK</fullName>
    </submittedName>
</protein>
<dbReference type="RefSeq" id="WP_005306914.1">
    <property type="nucleotide sequence ID" value="NZ_PYOG01000053.1"/>
</dbReference>
<evidence type="ECO:0000313" key="3">
    <source>
        <dbReference type="EMBL" id="SPY46051.1"/>
    </source>
</evidence>
<dbReference type="InterPro" id="IPR055397">
    <property type="entry name" value="TraK_C"/>
</dbReference>
<accession>A0A2T3Q382</accession>
<name>A0A2T3Q382_PHODM</name>
<dbReference type="Proteomes" id="UP000251647">
    <property type="component" value="Unassembled WGS sequence"/>
</dbReference>
<proteinExistence type="predicted"/>
<evidence type="ECO:0000259" key="1">
    <source>
        <dbReference type="Pfam" id="PF06586"/>
    </source>
</evidence>
<organism evidence="3 4">
    <name type="scientific">Photobacterium damselae</name>
    <dbReference type="NCBI Taxonomy" id="38293"/>
    <lineage>
        <taxon>Bacteria</taxon>
        <taxon>Pseudomonadati</taxon>
        <taxon>Pseudomonadota</taxon>
        <taxon>Gammaproteobacteria</taxon>
        <taxon>Vibrionales</taxon>
        <taxon>Vibrionaceae</taxon>
        <taxon>Photobacterium</taxon>
    </lineage>
</organism>
<dbReference type="AlphaFoldDB" id="A0A2T3Q382"/>
<evidence type="ECO:0000313" key="4">
    <source>
        <dbReference type="Proteomes" id="UP000251647"/>
    </source>
</evidence>
<dbReference type="OrthoDB" id="5873966at2"/>
<reference evidence="3 4" key="1">
    <citation type="submission" date="2018-06" db="EMBL/GenBank/DDBJ databases">
        <authorList>
            <consortium name="Pathogen Informatics"/>
            <person name="Doyle S."/>
        </authorList>
    </citation>
    <scope>NUCLEOTIDE SEQUENCE [LARGE SCALE GENOMIC DNA]</scope>
    <source>
        <strain evidence="3 4">NCTC11647</strain>
    </source>
</reference>